<gene>
    <name evidence="3" type="ORF">K3T81_04260</name>
</gene>
<protein>
    <recommendedName>
        <fullName evidence="5">CBM6 domain-containing protein</fullName>
    </recommendedName>
</protein>
<feature type="signal peptide" evidence="2">
    <location>
        <begin position="1"/>
        <end position="23"/>
    </location>
</feature>
<reference evidence="3 4" key="1">
    <citation type="journal article" date="2022" name="Evol. Bioinform. Online">
        <title>Draft Genome Sequence of Oceanobacillus jordanicus Strain GSFE11, a Halotolerant Plant Growth-Promoting Bacterial Endophyte Isolated From the Jordan Valley.</title>
        <authorList>
            <person name="Alhindi T."/>
            <person name="Albdaiwi R."/>
        </authorList>
    </citation>
    <scope>NUCLEOTIDE SEQUENCE [LARGE SCALE GENOMIC DNA]</scope>
    <source>
        <strain evidence="3 4">GSFE11</strain>
    </source>
</reference>
<dbReference type="RefSeq" id="WP_238018497.1">
    <property type="nucleotide sequence ID" value="NZ_JAIFZM010000003.1"/>
</dbReference>
<sequence length="171" mass="19079">MKKLSAVFIAVFMVLTSFSTVSADTSYEVKHGENEQKSTTENIGVSTEEPVSEDPEAGGFSTFGLYEPGSSHNVVRSGRMTFAGKADVSYLYTNKNFTGSSSYKLQIKNFHGSNQLKVDLYKKGTLWSSKVITYYVNAGSTRYAYPSGLDHEEDYFLRFDSPSNFEGYVQR</sequence>
<feature type="region of interest" description="Disordered" evidence="1">
    <location>
        <begin position="28"/>
        <end position="57"/>
    </location>
</feature>
<evidence type="ECO:0000256" key="2">
    <source>
        <dbReference type="SAM" id="SignalP"/>
    </source>
</evidence>
<feature type="compositionally biased region" description="Basic and acidic residues" evidence="1">
    <location>
        <begin position="28"/>
        <end position="38"/>
    </location>
</feature>
<keyword evidence="2" id="KW-0732">Signal</keyword>
<evidence type="ECO:0000313" key="3">
    <source>
        <dbReference type="EMBL" id="MCG3418359.1"/>
    </source>
</evidence>
<evidence type="ECO:0008006" key="5">
    <source>
        <dbReference type="Google" id="ProtNLM"/>
    </source>
</evidence>
<feature type="chain" id="PRO_5043644193" description="CBM6 domain-containing protein" evidence="2">
    <location>
        <begin position="24"/>
        <end position="171"/>
    </location>
</feature>
<name>A0AAW5B0U3_9BACI</name>
<dbReference type="AlphaFoldDB" id="A0AAW5B0U3"/>
<organism evidence="3 4">
    <name type="scientific">Oceanobacillus jordanicus</name>
    <dbReference type="NCBI Taxonomy" id="2867266"/>
    <lineage>
        <taxon>Bacteria</taxon>
        <taxon>Bacillati</taxon>
        <taxon>Bacillota</taxon>
        <taxon>Bacilli</taxon>
        <taxon>Bacillales</taxon>
        <taxon>Bacillaceae</taxon>
        <taxon>Oceanobacillus</taxon>
    </lineage>
</organism>
<dbReference type="Proteomes" id="UP001199631">
    <property type="component" value="Unassembled WGS sequence"/>
</dbReference>
<evidence type="ECO:0000313" key="4">
    <source>
        <dbReference type="Proteomes" id="UP001199631"/>
    </source>
</evidence>
<proteinExistence type="predicted"/>
<dbReference type="EMBL" id="JAIFZM010000003">
    <property type="protein sequence ID" value="MCG3418359.1"/>
    <property type="molecule type" value="Genomic_DNA"/>
</dbReference>
<accession>A0AAW5B0U3</accession>
<evidence type="ECO:0000256" key="1">
    <source>
        <dbReference type="SAM" id="MobiDB-lite"/>
    </source>
</evidence>
<comment type="caution">
    <text evidence="3">The sequence shown here is derived from an EMBL/GenBank/DDBJ whole genome shotgun (WGS) entry which is preliminary data.</text>
</comment>
<keyword evidence="4" id="KW-1185">Reference proteome</keyword>